<dbReference type="EMBL" id="PVWO01000125">
    <property type="protein sequence ID" value="PSB56446.1"/>
    <property type="molecule type" value="Genomic_DNA"/>
</dbReference>
<dbReference type="Proteomes" id="UP000238937">
    <property type="component" value="Unassembled WGS sequence"/>
</dbReference>
<accession>A0A2T1GFP6</accession>
<proteinExistence type="predicted"/>
<dbReference type="OrthoDB" id="9805728at2"/>
<comment type="caution">
    <text evidence="1">The sequence shown here is derived from an EMBL/GenBank/DDBJ whole genome shotgun (WGS) entry which is preliminary data.</text>
</comment>
<dbReference type="RefSeq" id="WP_106304555.1">
    <property type="nucleotide sequence ID" value="NZ_PVWO01000125.1"/>
</dbReference>
<reference evidence="1 2" key="1">
    <citation type="submission" date="2018-03" db="EMBL/GenBank/DDBJ databases">
        <title>The ancient ancestry and fast evolution of plastids.</title>
        <authorList>
            <person name="Moore K.R."/>
            <person name="Magnabosco C."/>
            <person name="Momper L."/>
            <person name="Gold D.A."/>
            <person name="Bosak T."/>
            <person name="Fournier G.P."/>
        </authorList>
    </citation>
    <scope>NUCLEOTIDE SEQUENCE [LARGE SCALE GENOMIC DNA]</scope>
    <source>
        <strain evidence="1 2">CCALA 037</strain>
    </source>
</reference>
<dbReference type="AlphaFoldDB" id="A0A2T1GFP6"/>
<dbReference type="Gene3D" id="3.60.15.10">
    <property type="entry name" value="Ribonuclease Z/Hydroxyacylglutathione hydrolase-like"/>
    <property type="match status" value="1"/>
</dbReference>
<keyword evidence="2" id="KW-1185">Reference proteome</keyword>
<organism evidence="1 2">
    <name type="scientific">Chamaesiphon polymorphus CCALA 037</name>
    <dbReference type="NCBI Taxonomy" id="2107692"/>
    <lineage>
        <taxon>Bacteria</taxon>
        <taxon>Bacillati</taxon>
        <taxon>Cyanobacteriota</taxon>
        <taxon>Cyanophyceae</taxon>
        <taxon>Gomontiellales</taxon>
        <taxon>Chamaesiphonaceae</taxon>
        <taxon>Chamaesiphon</taxon>
    </lineage>
</organism>
<evidence type="ECO:0000313" key="1">
    <source>
        <dbReference type="EMBL" id="PSB56446.1"/>
    </source>
</evidence>
<dbReference type="SUPFAM" id="SSF56281">
    <property type="entry name" value="Metallo-hydrolase/oxidoreductase"/>
    <property type="match status" value="1"/>
</dbReference>
<gene>
    <name evidence="1" type="ORF">C7B77_11815</name>
</gene>
<protein>
    <submittedName>
        <fullName evidence="1">Uncharacterized protein</fullName>
    </submittedName>
</protein>
<evidence type="ECO:0000313" key="2">
    <source>
        <dbReference type="Proteomes" id="UP000238937"/>
    </source>
</evidence>
<sequence length="485" mass="54471">MDNKIAFATGAQLYTVNASDRLCSAIQPFIQEIFNYLSSSTNFEQAILHAKNKHKKIADLFFEIEPSRVSESFSLKKQFLIPPENPLAALFFENAKIPSFLGQKGFEKLQDESILPQLKHLFYLCGQSNLSYQQICQQVSDGTIDLLDRWLKYRIVREQPDDLQHIGDLTVPGVVRLQHASLLYRSKTTGVLVDPHLHSNYGLPTLASDITRAKLEGLVDAIVISHSHYDHWHYPTLMMFPADIPIIVPKVPQGTMTCEDMAARLISLGFENVIAVDWYAEPIRVGDIDIHVLPFYGEQPLVPEYDRPKYPELRNWGNTYLLKTEDYTSWFLIDAGNEPQYSMVEVAEYVNQKFGSVDSVISNFQPLSYNSIGTNLSSWGIDIVANLLSNPQIFAVTNQREGGYISTLGPQGVAEICAVVKAKACLPYAHSWAALGSYTSYDEQLIQATQAKLQRLGCATEVIPWHIGDGYFCNSKDSSCQPIFA</sequence>
<dbReference type="InterPro" id="IPR036866">
    <property type="entry name" value="RibonucZ/Hydroxyglut_hydro"/>
</dbReference>
<name>A0A2T1GFP6_9CYAN</name>